<evidence type="ECO:0000256" key="3">
    <source>
        <dbReference type="ARBA" id="ARBA00023125"/>
    </source>
</evidence>
<keyword evidence="4" id="KW-0804">Transcription</keyword>
<name>A0A7X6GZL7_9RHOB</name>
<evidence type="ECO:0000259" key="6">
    <source>
        <dbReference type="PROSITE" id="PS50977"/>
    </source>
</evidence>
<evidence type="ECO:0000256" key="2">
    <source>
        <dbReference type="ARBA" id="ARBA00023015"/>
    </source>
</evidence>
<accession>A0A7X6GZL7</accession>
<sequence length="192" mass="20314">MPRITPEAMEERRAKIIAAARRVFAAKGLSKVTLRDVFREAGLSAGAVYNYFQSKDDLILAVTEAGMAEALSAFGGGAGPAADLDAIIETFLDGLARMDPAEAPRVDLMIAAEALANPDVHRAVTGNRAAVRAALVALVERRQAGGRWTGLPAHALADLLYATYQGLILSVALGERPDIAGVRTALISMRFD</sequence>
<evidence type="ECO:0000256" key="4">
    <source>
        <dbReference type="ARBA" id="ARBA00023163"/>
    </source>
</evidence>
<keyword evidence="3 5" id="KW-0238">DNA-binding</keyword>
<dbReference type="PROSITE" id="PS01081">
    <property type="entry name" value="HTH_TETR_1"/>
    <property type="match status" value="1"/>
</dbReference>
<dbReference type="Pfam" id="PF13977">
    <property type="entry name" value="TetR_C_6"/>
    <property type="match status" value="1"/>
</dbReference>
<dbReference type="SUPFAM" id="SSF48498">
    <property type="entry name" value="Tetracyclin repressor-like, C-terminal domain"/>
    <property type="match status" value="1"/>
</dbReference>
<reference evidence="7 8" key="1">
    <citation type="submission" date="2020-04" db="EMBL/GenBank/DDBJ databases">
        <authorList>
            <person name="Yoon J."/>
        </authorList>
    </citation>
    <scope>NUCLEOTIDE SEQUENCE [LARGE SCALE GENOMIC DNA]</scope>
    <source>
        <strain evidence="7 8">KMU-115</strain>
    </source>
</reference>
<dbReference type="InterPro" id="IPR023772">
    <property type="entry name" value="DNA-bd_HTH_TetR-type_CS"/>
</dbReference>
<dbReference type="GO" id="GO:0003700">
    <property type="term" value="F:DNA-binding transcription factor activity"/>
    <property type="evidence" value="ECO:0007669"/>
    <property type="project" value="TreeGrafter"/>
</dbReference>
<evidence type="ECO:0000313" key="7">
    <source>
        <dbReference type="EMBL" id="NKX44659.1"/>
    </source>
</evidence>
<feature type="DNA-binding region" description="H-T-H motif" evidence="5">
    <location>
        <begin position="33"/>
        <end position="52"/>
    </location>
</feature>
<dbReference type="InterPro" id="IPR036271">
    <property type="entry name" value="Tet_transcr_reg_TetR-rel_C_sf"/>
</dbReference>
<dbReference type="Proteomes" id="UP000526408">
    <property type="component" value="Unassembled WGS sequence"/>
</dbReference>
<evidence type="ECO:0000256" key="1">
    <source>
        <dbReference type="ARBA" id="ARBA00022491"/>
    </source>
</evidence>
<dbReference type="GO" id="GO:0000976">
    <property type="term" value="F:transcription cis-regulatory region binding"/>
    <property type="evidence" value="ECO:0007669"/>
    <property type="project" value="TreeGrafter"/>
</dbReference>
<dbReference type="InterPro" id="IPR039538">
    <property type="entry name" value="BetI_C"/>
</dbReference>
<keyword evidence="1" id="KW-0678">Repressor</keyword>
<dbReference type="InterPro" id="IPR009057">
    <property type="entry name" value="Homeodomain-like_sf"/>
</dbReference>
<dbReference type="Pfam" id="PF00440">
    <property type="entry name" value="TetR_N"/>
    <property type="match status" value="1"/>
</dbReference>
<dbReference type="AlphaFoldDB" id="A0A7X6GZL7"/>
<dbReference type="InterPro" id="IPR050109">
    <property type="entry name" value="HTH-type_TetR-like_transc_reg"/>
</dbReference>
<dbReference type="RefSeq" id="WP_210730544.1">
    <property type="nucleotide sequence ID" value="NZ_JAAZQQ010000002.1"/>
</dbReference>
<keyword evidence="2" id="KW-0805">Transcription regulation</keyword>
<evidence type="ECO:0000313" key="8">
    <source>
        <dbReference type="Proteomes" id="UP000526408"/>
    </source>
</evidence>
<organism evidence="7 8">
    <name type="scientific">Roseicyclus persicicus</name>
    <dbReference type="NCBI Taxonomy" id="2650661"/>
    <lineage>
        <taxon>Bacteria</taxon>
        <taxon>Pseudomonadati</taxon>
        <taxon>Pseudomonadota</taxon>
        <taxon>Alphaproteobacteria</taxon>
        <taxon>Rhodobacterales</taxon>
        <taxon>Roseobacteraceae</taxon>
        <taxon>Roseicyclus</taxon>
    </lineage>
</organism>
<proteinExistence type="predicted"/>
<dbReference type="PANTHER" id="PTHR30055:SF229">
    <property type="entry name" value="HTH-TYPE TRANSCRIPTIONAL REPRESSOR RV1474C"/>
    <property type="match status" value="1"/>
</dbReference>
<dbReference type="PANTHER" id="PTHR30055">
    <property type="entry name" value="HTH-TYPE TRANSCRIPTIONAL REGULATOR RUTR"/>
    <property type="match status" value="1"/>
</dbReference>
<protein>
    <submittedName>
        <fullName evidence="7">TetR/AcrR family transcriptional regulator</fullName>
    </submittedName>
</protein>
<gene>
    <name evidence="7" type="ORF">HCU73_08665</name>
</gene>
<dbReference type="Gene3D" id="1.10.357.10">
    <property type="entry name" value="Tetracycline Repressor, domain 2"/>
    <property type="match status" value="1"/>
</dbReference>
<comment type="caution">
    <text evidence="7">The sequence shown here is derived from an EMBL/GenBank/DDBJ whole genome shotgun (WGS) entry which is preliminary data.</text>
</comment>
<dbReference type="InterPro" id="IPR001647">
    <property type="entry name" value="HTH_TetR"/>
</dbReference>
<dbReference type="EMBL" id="JAAZQQ010000002">
    <property type="protein sequence ID" value="NKX44659.1"/>
    <property type="molecule type" value="Genomic_DNA"/>
</dbReference>
<keyword evidence="8" id="KW-1185">Reference proteome</keyword>
<feature type="domain" description="HTH tetR-type" evidence="6">
    <location>
        <begin position="10"/>
        <end position="70"/>
    </location>
</feature>
<dbReference type="SUPFAM" id="SSF46689">
    <property type="entry name" value="Homeodomain-like"/>
    <property type="match status" value="1"/>
</dbReference>
<dbReference type="PRINTS" id="PR00455">
    <property type="entry name" value="HTHTETR"/>
</dbReference>
<dbReference type="PROSITE" id="PS50977">
    <property type="entry name" value="HTH_TETR_2"/>
    <property type="match status" value="1"/>
</dbReference>
<evidence type="ECO:0000256" key="5">
    <source>
        <dbReference type="PROSITE-ProRule" id="PRU00335"/>
    </source>
</evidence>